<proteinExistence type="predicted"/>
<dbReference type="AlphaFoldDB" id="A0A1R4F1X4"/>
<dbReference type="EMBL" id="FUHU01000010">
    <property type="protein sequence ID" value="SJM49832.1"/>
    <property type="molecule type" value="Genomic_DNA"/>
</dbReference>
<dbReference type="GeneID" id="303171991"/>
<protein>
    <submittedName>
        <fullName evidence="1">Uncharacterized protein</fullName>
    </submittedName>
</protein>
<dbReference type="OrthoDB" id="3733286at2"/>
<accession>A0A1R4F1X4</accession>
<evidence type="ECO:0000313" key="1">
    <source>
        <dbReference type="EMBL" id="SJM49832.1"/>
    </source>
</evidence>
<organism evidence="1 2">
    <name type="scientific">Agrococcus casei LMG 22410</name>
    <dbReference type="NCBI Taxonomy" id="1255656"/>
    <lineage>
        <taxon>Bacteria</taxon>
        <taxon>Bacillati</taxon>
        <taxon>Actinomycetota</taxon>
        <taxon>Actinomycetes</taxon>
        <taxon>Micrococcales</taxon>
        <taxon>Microbacteriaceae</taxon>
        <taxon>Agrococcus</taxon>
    </lineage>
</organism>
<evidence type="ECO:0000313" key="2">
    <source>
        <dbReference type="Proteomes" id="UP000195787"/>
    </source>
</evidence>
<dbReference type="Proteomes" id="UP000195787">
    <property type="component" value="Unassembled WGS sequence"/>
</dbReference>
<keyword evidence="2" id="KW-1185">Reference proteome</keyword>
<name>A0A1R4F1X4_9MICO</name>
<dbReference type="RefSeq" id="WP_086990793.1">
    <property type="nucleotide sequence ID" value="NZ_FUHU01000010.1"/>
</dbReference>
<reference evidence="1 2" key="1">
    <citation type="submission" date="2017-02" db="EMBL/GenBank/DDBJ databases">
        <authorList>
            <person name="Peterson S.W."/>
        </authorList>
    </citation>
    <scope>NUCLEOTIDE SEQUENCE [LARGE SCALE GENOMIC DNA]</scope>
    <source>
        <strain evidence="1 2">LMG 22410</strain>
    </source>
</reference>
<sequence length="170" mass="19243">MDDRQATDTDTRLSAYLNEHLLASEGGLSAFDAASRTWAGTQHEAPLKALRDEIGRDRRDLALIIQRLGFRPSKLKRLFTGLMRAGGEVNPINLLRIRGGSMAQLELDVLTGMVRAKLSMWRTLMEVSEHWERLDADLLQDLADRAGQQIAELERISIETCHERFVEESQ</sequence>
<gene>
    <name evidence="1" type="ORF">CZ674_02105</name>
</gene>